<dbReference type="HOGENOM" id="CLU_950141_0_0_1"/>
<proteinExistence type="predicted"/>
<feature type="compositionally biased region" description="Acidic residues" evidence="1">
    <location>
        <begin position="37"/>
        <end position="52"/>
    </location>
</feature>
<name>A0A0C9W4R2_9AGAM</name>
<evidence type="ECO:0000313" key="3">
    <source>
        <dbReference type="Proteomes" id="UP000053820"/>
    </source>
</evidence>
<gene>
    <name evidence="2" type="ORF">HYDPIDRAFT_115650</name>
</gene>
<feature type="compositionally biased region" description="Polar residues" evidence="1">
    <location>
        <begin position="1"/>
        <end position="16"/>
    </location>
</feature>
<organism evidence="2 3">
    <name type="scientific">Hydnomerulius pinastri MD-312</name>
    <dbReference type="NCBI Taxonomy" id="994086"/>
    <lineage>
        <taxon>Eukaryota</taxon>
        <taxon>Fungi</taxon>
        <taxon>Dikarya</taxon>
        <taxon>Basidiomycota</taxon>
        <taxon>Agaricomycotina</taxon>
        <taxon>Agaricomycetes</taxon>
        <taxon>Agaricomycetidae</taxon>
        <taxon>Boletales</taxon>
        <taxon>Boletales incertae sedis</taxon>
        <taxon>Leucogyrophana</taxon>
    </lineage>
</organism>
<feature type="region of interest" description="Disordered" evidence="1">
    <location>
        <begin position="1"/>
        <end position="75"/>
    </location>
</feature>
<feature type="region of interest" description="Disordered" evidence="1">
    <location>
        <begin position="168"/>
        <end position="195"/>
    </location>
</feature>
<dbReference type="OrthoDB" id="2685308at2759"/>
<evidence type="ECO:0000256" key="1">
    <source>
        <dbReference type="SAM" id="MobiDB-lite"/>
    </source>
</evidence>
<accession>A0A0C9W4R2</accession>
<dbReference type="EMBL" id="KN839861">
    <property type="protein sequence ID" value="KIJ61508.1"/>
    <property type="molecule type" value="Genomic_DNA"/>
</dbReference>
<protein>
    <submittedName>
        <fullName evidence="2">Uncharacterized protein</fullName>
    </submittedName>
</protein>
<reference evidence="2 3" key="1">
    <citation type="submission" date="2014-04" db="EMBL/GenBank/DDBJ databases">
        <title>Evolutionary Origins and Diversification of the Mycorrhizal Mutualists.</title>
        <authorList>
            <consortium name="DOE Joint Genome Institute"/>
            <consortium name="Mycorrhizal Genomics Consortium"/>
            <person name="Kohler A."/>
            <person name="Kuo A."/>
            <person name="Nagy L.G."/>
            <person name="Floudas D."/>
            <person name="Copeland A."/>
            <person name="Barry K.W."/>
            <person name="Cichocki N."/>
            <person name="Veneault-Fourrey C."/>
            <person name="LaButti K."/>
            <person name="Lindquist E.A."/>
            <person name="Lipzen A."/>
            <person name="Lundell T."/>
            <person name="Morin E."/>
            <person name="Murat C."/>
            <person name="Riley R."/>
            <person name="Ohm R."/>
            <person name="Sun H."/>
            <person name="Tunlid A."/>
            <person name="Henrissat B."/>
            <person name="Grigoriev I.V."/>
            <person name="Hibbett D.S."/>
            <person name="Martin F."/>
        </authorList>
    </citation>
    <scope>NUCLEOTIDE SEQUENCE [LARGE SCALE GENOMIC DNA]</scope>
    <source>
        <strain evidence="2 3">MD-312</strain>
    </source>
</reference>
<sequence>MPPSLNQYRGTVTSPGSHLLNPYQAPMGGGASAVGPDDNDNNMDLPQEDNDSDYNPATEGRDFERPARRKKRQYSDRLRKLDRKQRALCRELCSRRHRLAKDVGKIFGVTEPTVKRAVQNNYIDSGKDNLESDDEHIGDDDVLQKLKQLDHLPAGPMPVVAHDKQIYKRKASGKAPRPAMTSRRGKPVRATGIASTSDVTDPIETIYAPNKEELVHFLKNLGFSNAQIACVLPPLEEGGITDDETFRQIIAWPESDIELLVKELEANKRLNTVQKIRIKRGIYDRRKEIGLTV</sequence>
<dbReference type="Proteomes" id="UP000053820">
    <property type="component" value="Unassembled WGS sequence"/>
</dbReference>
<evidence type="ECO:0000313" key="2">
    <source>
        <dbReference type="EMBL" id="KIJ61508.1"/>
    </source>
</evidence>
<keyword evidence="3" id="KW-1185">Reference proteome</keyword>
<dbReference type="AlphaFoldDB" id="A0A0C9W4R2"/>